<dbReference type="AlphaFoldDB" id="A0A9W9TS81"/>
<keyword evidence="5" id="KW-0862">Zinc</keyword>
<reference evidence="11" key="2">
    <citation type="journal article" date="2023" name="IMA Fungus">
        <title>Comparative genomic study of the Penicillium genus elucidates a diverse pangenome and 15 lateral gene transfer events.</title>
        <authorList>
            <person name="Petersen C."/>
            <person name="Sorensen T."/>
            <person name="Nielsen M.R."/>
            <person name="Sondergaard T.E."/>
            <person name="Sorensen J.L."/>
            <person name="Fitzpatrick D.A."/>
            <person name="Frisvad J.C."/>
            <person name="Nielsen K.L."/>
        </authorList>
    </citation>
    <scope>NUCLEOTIDE SEQUENCE</scope>
    <source>
        <strain evidence="11">IBT 19713</strain>
    </source>
</reference>
<evidence type="ECO:0000256" key="2">
    <source>
        <dbReference type="ARBA" id="ARBA00022723"/>
    </source>
</evidence>
<evidence type="ECO:0000256" key="1">
    <source>
        <dbReference type="ARBA" id="ARBA00004123"/>
    </source>
</evidence>
<dbReference type="GO" id="GO:0000981">
    <property type="term" value="F:DNA-binding transcription factor activity, RNA polymerase II-specific"/>
    <property type="evidence" value="ECO:0007669"/>
    <property type="project" value="InterPro"/>
</dbReference>
<dbReference type="PROSITE" id="PS50048">
    <property type="entry name" value="ZN2_CY6_FUNGAL_2"/>
    <property type="match status" value="1"/>
</dbReference>
<comment type="subcellular location">
    <subcellularLocation>
        <location evidence="1">Nucleus</location>
    </subcellularLocation>
</comment>
<reference evidence="11" key="1">
    <citation type="submission" date="2022-11" db="EMBL/GenBank/DDBJ databases">
        <authorList>
            <person name="Petersen C."/>
        </authorList>
    </citation>
    <scope>NUCLEOTIDE SEQUENCE</scope>
    <source>
        <strain evidence="11">IBT 19713</strain>
    </source>
</reference>
<comment type="caution">
    <text evidence="11">The sequence shown here is derived from an EMBL/GenBank/DDBJ whole genome shotgun (WGS) entry which is preliminary data.</text>
</comment>
<keyword evidence="4" id="KW-0863">Zinc-finger</keyword>
<evidence type="ECO:0000256" key="6">
    <source>
        <dbReference type="ARBA" id="ARBA00023015"/>
    </source>
</evidence>
<dbReference type="InterPro" id="IPR051059">
    <property type="entry name" value="VerF-like"/>
</dbReference>
<protein>
    <recommendedName>
        <fullName evidence="10">Zn(2)-C6 fungal-type domain-containing protein</fullName>
    </recommendedName>
</protein>
<feature type="domain" description="Zn(2)-C6 fungal-type" evidence="10">
    <location>
        <begin position="60"/>
        <end position="89"/>
    </location>
</feature>
<dbReference type="EMBL" id="JAPQKS010000003">
    <property type="protein sequence ID" value="KAJ5239257.1"/>
    <property type="molecule type" value="Genomic_DNA"/>
</dbReference>
<dbReference type="InterPro" id="IPR001138">
    <property type="entry name" value="Zn2Cys6_DnaBD"/>
</dbReference>
<evidence type="ECO:0000256" key="9">
    <source>
        <dbReference type="ARBA" id="ARBA00023242"/>
    </source>
</evidence>
<dbReference type="GO" id="GO:0000785">
    <property type="term" value="C:chromatin"/>
    <property type="evidence" value="ECO:0007669"/>
    <property type="project" value="TreeGrafter"/>
</dbReference>
<dbReference type="GeneID" id="83200476"/>
<organism evidence="11 12">
    <name type="scientific">Penicillium chermesinum</name>
    <dbReference type="NCBI Taxonomy" id="63820"/>
    <lineage>
        <taxon>Eukaryota</taxon>
        <taxon>Fungi</taxon>
        <taxon>Dikarya</taxon>
        <taxon>Ascomycota</taxon>
        <taxon>Pezizomycotina</taxon>
        <taxon>Eurotiomycetes</taxon>
        <taxon>Eurotiomycetidae</taxon>
        <taxon>Eurotiales</taxon>
        <taxon>Aspergillaceae</taxon>
        <taxon>Penicillium</taxon>
    </lineage>
</organism>
<dbReference type="GO" id="GO:0000978">
    <property type="term" value="F:RNA polymerase II cis-regulatory region sequence-specific DNA binding"/>
    <property type="evidence" value="ECO:0007669"/>
    <property type="project" value="InterPro"/>
</dbReference>
<dbReference type="GO" id="GO:0005634">
    <property type="term" value="C:nucleus"/>
    <property type="evidence" value="ECO:0007669"/>
    <property type="project" value="UniProtKB-SubCell"/>
</dbReference>
<dbReference type="CDD" id="cd00067">
    <property type="entry name" value="GAL4"/>
    <property type="match status" value="1"/>
</dbReference>
<keyword evidence="9" id="KW-0539">Nucleus</keyword>
<dbReference type="SMART" id="SM00066">
    <property type="entry name" value="GAL4"/>
    <property type="match status" value="1"/>
</dbReference>
<dbReference type="GO" id="GO:0008270">
    <property type="term" value="F:zinc ion binding"/>
    <property type="evidence" value="ECO:0007669"/>
    <property type="project" value="UniProtKB-KW"/>
</dbReference>
<keyword evidence="2" id="KW-0479">Metal-binding</keyword>
<dbReference type="InterPro" id="IPR036864">
    <property type="entry name" value="Zn2-C6_fun-type_DNA-bd_sf"/>
</dbReference>
<dbReference type="Pfam" id="PF00172">
    <property type="entry name" value="Zn_clus"/>
    <property type="match status" value="1"/>
</dbReference>
<evidence type="ECO:0000256" key="5">
    <source>
        <dbReference type="ARBA" id="ARBA00022833"/>
    </source>
</evidence>
<evidence type="ECO:0000313" key="11">
    <source>
        <dbReference type="EMBL" id="KAJ5239257.1"/>
    </source>
</evidence>
<dbReference type="InterPro" id="IPR007219">
    <property type="entry name" value="XnlR_reg_dom"/>
</dbReference>
<dbReference type="PANTHER" id="PTHR40626">
    <property type="entry name" value="MIP31509P"/>
    <property type="match status" value="1"/>
</dbReference>
<evidence type="ECO:0000259" key="10">
    <source>
        <dbReference type="PROSITE" id="PS50048"/>
    </source>
</evidence>
<evidence type="ECO:0000313" key="12">
    <source>
        <dbReference type="Proteomes" id="UP001150941"/>
    </source>
</evidence>
<dbReference type="OrthoDB" id="654211at2759"/>
<keyword evidence="3" id="KW-0677">Repeat</keyword>
<dbReference type="Gene3D" id="4.10.240.10">
    <property type="entry name" value="Zn(2)-C6 fungal-type DNA-binding domain"/>
    <property type="match status" value="1"/>
</dbReference>
<dbReference type="GO" id="GO:0006351">
    <property type="term" value="P:DNA-templated transcription"/>
    <property type="evidence" value="ECO:0007669"/>
    <property type="project" value="InterPro"/>
</dbReference>
<evidence type="ECO:0000256" key="4">
    <source>
        <dbReference type="ARBA" id="ARBA00022771"/>
    </source>
</evidence>
<evidence type="ECO:0000256" key="3">
    <source>
        <dbReference type="ARBA" id="ARBA00022737"/>
    </source>
</evidence>
<evidence type="ECO:0000256" key="7">
    <source>
        <dbReference type="ARBA" id="ARBA00023125"/>
    </source>
</evidence>
<keyword evidence="6" id="KW-0805">Transcription regulation</keyword>
<accession>A0A9W9TS81</accession>
<name>A0A9W9TS81_9EURO</name>
<evidence type="ECO:0000256" key="8">
    <source>
        <dbReference type="ARBA" id="ARBA00023163"/>
    </source>
</evidence>
<dbReference type="RefSeq" id="XP_058332176.1">
    <property type="nucleotide sequence ID" value="XM_058473173.1"/>
</dbReference>
<sequence>MASGSDLGITTSGLVPTCLLFRIIPVVTNDSTLWRLARDFLFQYGQPLPPAAKPGRKRQSCDLCFAAKAACDNKTPCTRCSSLGRECTFAAQPSQASSARSRLPKVPASLSVTVPQNVVKSESPFFFLGHFTNPSVKKDRLAIGETAKSSAPRNFESIHSHLEEALVPTDPMSGLLGDDGPDALSFPLLNSIEESLFSQLPPEELFPSKLSSQLTELVAELVETSKSMEIGDAEHQRPLDITELTALFGVSNISAFISVFFRTLHWHLPIVHFPTFDPGNLSNPLLLAIFLSGATYAAPFDGATLSPWISDVAEEYVFRKVLKLSAATSPKELACLLPTVQLIQGALIMEMLQFSRDDIQTRRRIRIMRHPCLVSTVRSLGFFQVKRSLVFDSVDEHRWLSLVAEEVRIRCVFASSSKVLKLMTTRIASWVFLADGFLTVCFKNHPALSIFEMDCPLPWSPELWEAEDFATFASLTSEGSMRSLQPPLKDVVSQLLEKPESDPPITWSSSLSPEDLLILIYGIPKVPNCLTYQYSNSTFSY</sequence>
<dbReference type="CDD" id="cd12148">
    <property type="entry name" value="fungal_TF_MHR"/>
    <property type="match status" value="1"/>
</dbReference>
<gene>
    <name evidence="11" type="ORF">N7468_003876</name>
</gene>
<dbReference type="SUPFAM" id="SSF57701">
    <property type="entry name" value="Zn2/Cys6 DNA-binding domain"/>
    <property type="match status" value="1"/>
</dbReference>
<dbReference type="Proteomes" id="UP001150941">
    <property type="component" value="Unassembled WGS sequence"/>
</dbReference>
<proteinExistence type="predicted"/>
<dbReference type="PANTHER" id="PTHR40626:SF1">
    <property type="entry name" value="TRANSCRIPTION FACTOR WITH C2H2 AND ZN(2)-CYS(6) DNA BINDING DOMAIN (EUROFUNG)"/>
    <property type="match status" value="1"/>
</dbReference>
<dbReference type="Pfam" id="PF04082">
    <property type="entry name" value="Fungal_trans"/>
    <property type="match status" value="1"/>
</dbReference>
<keyword evidence="12" id="KW-1185">Reference proteome</keyword>
<keyword evidence="8" id="KW-0804">Transcription</keyword>
<keyword evidence="7" id="KW-0238">DNA-binding</keyword>